<sequence length="35" mass="3596">MTERLLSVSGDGRFNLCALITSLRTGAATSVPGSN</sequence>
<dbReference type="EMBL" id="GBXM01094308">
    <property type="protein sequence ID" value="JAH14269.1"/>
    <property type="molecule type" value="Transcribed_RNA"/>
</dbReference>
<reference evidence="1" key="2">
    <citation type="journal article" date="2015" name="Fish Shellfish Immunol.">
        <title>Early steps in the European eel (Anguilla anguilla)-Vibrio vulnificus interaction in the gills: Role of the RtxA13 toxin.</title>
        <authorList>
            <person name="Callol A."/>
            <person name="Pajuelo D."/>
            <person name="Ebbesson L."/>
            <person name="Teles M."/>
            <person name="MacKenzie S."/>
            <person name="Amaro C."/>
        </authorList>
    </citation>
    <scope>NUCLEOTIDE SEQUENCE</scope>
</reference>
<reference evidence="1" key="1">
    <citation type="submission" date="2014-11" db="EMBL/GenBank/DDBJ databases">
        <authorList>
            <person name="Amaro Gonzalez C."/>
        </authorList>
    </citation>
    <scope>NUCLEOTIDE SEQUENCE</scope>
</reference>
<accession>A0A0E9QBW7</accession>
<dbReference type="AlphaFoldDB" id="A0A0E9QBW7"/>
<name>A0A0E9QBW7_ANGAN</name>
<organism evidence="1">
    <name type="scientific">Anguilla anguilla</name>
    <name type="common">European freshwater eel</name>
    <name type="synonym">Muraena anguilla</name>
    <dbReference type="NCBI Taxonomy" id="7936"/>
    <lineage>
        <taxon>Eukaryota</taxon>
        <taxon>Metazoa</taxon>
        <taxon>Chordata</taxon>
        <taxon>Craniata</taxon>
        <taxon>Vertebrata</taxon>
        <taxon>Euteleostomi</taxon>
        <taxon>Actinopterygii</taxon>
        <taxon>Neopterygii</taxon>
        <taxon>Teleostei</taxon>
        <taxon>Anguilliformes</taxon>
        <taxon>Anguillidae</taxon>
        <taxon>Anguilla</taxon>
    </lineage>
</organism>
<proteinExistence type="predicted"/>
<evidence type="ECO:0000313" key="1">
    <source>
        <dbReference type="EMBL" id="JAH14269.1"/>
    </source>
</evidence>
<protein>
    <submittedName>
        <fullName evidence="1">Uncharacterized protein</fullName>
    </submittedName>
</protein>